<gene>
    <name evidence="2" type="ORF">pZL1.93c</name>
</gene>
<organism evidence="2">
    <name type="scientific">Streptomyces sp. 14R-10</name>
    <dbReference type="NCBI Taxonomy" id="1442159"/>
    <lineage>
        <taxon>Bacteria</taxon>
        <taxon>Bacillati</taxon>
        <taxon>Actinomycetota</taxon>
        <taxon>Actinomycetes</taxon>
        <taxon>Kitasatosporales</taxon>
        <taxon>Streptomycetaceae</taxon>
        <taxon>Streptomyces</taxon>
    </lineage>
</organism>
<geneLocation type="plasmid" evidence="2">
    <name>pZL1</name>
</geneLocation>
<reference evidence="2" key="1">
    <citation type="submission" date="2013-08" db="EMBL/GenBank/DDBJ databases">
        <title>Two distinct conjugal transfer systems on Streptomyces plasmid pZL1.</title>
        <authorList>
            <person name="Zhao L."/>
            <person name="Zhong L."/>
            <person name="Qin Z."/>
        </authorList>
    </citation>
    <scope>NUCLEOTIDE SEQUENCE</scope>
    <source>
        <strain evidence="2">14R-10</strain>
        <plasmid evidence="2">pZL1</plasmid>
    </source>
</reference>
<evidence type="ECO:0000256" key="1">
    <source>
        <dbReference type="SAM" id="MobiDB-lite"/>
    </source>
</evidence>
<feature type="region of interest" description="Disordered" evidence="1">
    <location>
        <begin position="199"/>
        <end position="219"/>
    </location>
</feature>
<dbReference type="EMBL" id="KF501372">
    <property type="protein sequence ID" value="AHF46258.1"/>
    <property type="molecule type" value="Genomic_DNA"/>
</dbReference>
<proteinExistence type="predicted"/>
<keyword evidence="2" id="KW-0614">Plasmid</keyword>
<name>W0FTS2_9ACTN</name>
<sequence>MTTTSLALRGALSLDGRPVRCPGREDAPAPRHLNLLVSGTTVMASCGEKHRAKDGSGEKAKCFFAVEVMTPAMVKSIAENFEANKRFRVTLPGGKILEGRRGPAVRAAPAGGRTASSAFAAKKAAARGGKQPAVRRGGGSLAAALGTVTAVAGTATAAVNAVGAAANAVGATANAAGKGFDMGREGMRAGQAAIKAADNAGARKFARENRQPDSGGDAE</sequence>
<evidence type="ECO:0000313" key="2">
    <source>
        <dbReference type="EMBL" id="AHF46258.1"/>
    </source>
</evidence>
<protein>
    <submittedName>
        <fullName evidence="2">Uncharacterized protein</fullName>
    </submittedName>
</protein>
<dbReference type="AlphaFoldDB" id="W0FTS2"/>
<dbReference type="RefSeq" id="WP_024127984.1">
    <property type="nucleotide sequence ID" value="NC_023316.1"/>
</dbReference>
<accession>W0FTS2</accession>